<feature type="compositionally biased region" description="Basic and acidic residues" evidence="1">
    <location>
        <begin position="107"/>
        <end position="125"/>
    </location>
</feature>
<feature type="region of interest" description="Disordered" evidence="1">
    <location>
        <begin position="82"/>
        <end position="125"/>
    </location>
</feature>
<evidence type="ECO:0000313" key="3">
    <source>
        <dbReference type="Proteomes" id="UP000503447"/>
    </source>
</evidence>
<feature type="compositionally biased region" description="Basic and acidic residues" evidence="1">
    <location>
        <begin position="82"/>
        <end position="93"/>
    </location>
</feature>
<feature type="region of interest" description="Disordered" evidence="1">
    <location>
        <begin position="163"/>
        <end position="222"/>
    </location>
</feature>
<proteinExistence type="predicted"/>
<name>A0A6M5Z7G2_9BACT</name>
<evidence type="ECO:0000256" key="1">
    <source>
        <dbReference type="SAM" id="MobiDB-lite"/>
    </source>
</evidence>
<organism evidence="2 3">
    <name type="scientific">Frigoriglobus tundricola</name>
    <dbReference type="NCBI Taxonomy" id="2774151"/>
    <lineage>
        <taxon>Bacteria</taxon>
        <taxon>Pseudomonadati</taxon>
        <taxon>Planctomycetota</taxon>
        <taxon>Planctomycetia</taxon>
        <taxon>Gemmatales</taxon>
        <taxon>Gemmataceae</taxon>
        <taxon>Frigoriglobus</taxon>
    </lineage>
</organism>
<reference evidence="3" key="1">
    <citation type="submission" date="2020-05" db="EMBL/GenBank/DDBJ databases">
        <title>Frigoriglobus tundricola gen. nov., sp. nov., a psychrotolerant cellulolytic planctomycete of the family Gemmataceae with two divergent copies of 16S rRNA gene.</title>
        <authorList>
            <person name="Kulichevskaya I.S."/>
            <person name="Ivanova A.A."/>
            <person name="Naumoff D.G."/>
            <person name="Beletsky A.V."/>
            <person name="Rijpstra W.I.C."/>
            <person name="Sinninghe Damste J.S."/>
            <person name="Mardanov A.V."/>
            <person name="Ravin N.V."/>
            <person name="Dedysh S.N."/>
        </authorList>
    </citation>
    <scope>NUCLEOTIDE SEQUENCE [LARGE SCALE GENOMIC DNA]</scope>
    <source>
        <strain evidence="3">PL17</strain>
    </source>
</reference>
<gene>
    <name evidence="2" type="ORF">FTUN_8968</name>
</gene>
<sequence>MLLACDGETALNAYRSREAFEARIRGRCERPPPLTVHAVFHPAALTPDGPPVVPEQLEPFAPAGLGAIRAFVLAAARTDERRFRDATQHDRGASRSGRPGTRVRTLRGIDARGDPDGRGVLRTHDRRPCAIGSPQAEVAAHHGPVRVGRPEAARVGRKWPRVAARSPLRGAGTSGPYGPTGWRPFARGAPARPPDSPRAGATPGAGASTRRHGSGAGRSTASTAGAWGARALWPGSAFALDEWVPEFDSAAPRYLGEPACIT</sequence>
<accession>A0A6M5Z7G2</accession>
<protein>
    <submittedName>
        <fullName evidence="2">Uncharacterized protein</fullName>
    </submittedName>
</protein>
<keyword evidence="3" id="KW-1185">Reference proteome</keyword>
<evidence type="ECO:0000313" key="2">
    <source>
        <dbReference type="EMBL" id="QJX01324.1"/>
    </source>
</evidence>
<dbReference type="AlphaFoldDB" id="A0A6M5Z7G2"/>
<dbReference type="EMBL" id="CP053452">
    <property type="protein sequence ID" value="QJX01324.1"/>
    <property type="molecule type" value="Genomic_DNA"/>
</dbReference>
<dbReference type="Proteomes" id="UP000503447">
    <property type="component" value="Chromosome"/>
</dbReference>
<dbReference type="KEGG" id="ftj:FTUN_8968"/>